<evidence type="ECO:0000256" key="9">
    <source>
        <dbReference type="PROSITE-ProRule" id="PRU10141"/>
    </source>
</evidence>
<dbReference type="PANTHER" id="PTHR27003">
    <property type="entry name" value="OS07G0166700 PROTEIN"/>
    <property type="match status" value="1"/>
</dbReference>
<comment type="catalytic activity">
    <reaction evidence="7">
        <text>L-threonyl-[protein] + ATP = O-phospho-L-threonyl-[protein] + ADP + H(+)</text>
        <dbReference type="Rhea" id="RHEA:46608"/>
        <dbReference type="Rhea" id="RHEA-COMP:11060"/>
        <dbReference type="Rhea" id="RHEA-COMP:11605"/>
        <dbReference type="ChEBI" id="CHEBI:15378"/>
        <dbReference type="ChEBI" id="CHEBI:30013"/>
        <dbReference type="ChEBI" id="CHEBI:30616"/>
        <dbReference type="ChEBI" id="CHEBI:61977"/>
        <dbReference type="ChEBI" id="CHEBI:456216"/>
        <dbReference type="EC" id="2.7.11.1"/>
    </reaction>
</comment>
<evidence type="ECO:0000256" key="7">
    <source>
        <dbReference type="ARBA" id="ARBA00047899"/>
    </source>
</evidence>
<organism evidence="13 14">
    <name type="scientific">Helianthus annuus</name>
    <name type="common">Common sunflower</name>
    <dbReference type="NCBI Taxonomy" id="4232"/>
    <lineage>
        <taxon>Eukaryota</taxon>
        <taxon>Viridiplantae</taxon>
        <taxon>Streptophyta</taxon>
        <taxon>Embryophyta</taxon>
        <taxon>Tracheophyta</taxon>
        <taxon>Spermatophyta</taxon>
        <taxon>Magnoliopsida</taxon>
        <taxon>eudicotyledons</taxon>
        <taxon>Gunneridae</taxon>
        <taxon>Pentapetalae</taxon>
        <taxon>asterids</taxon>
        <taxon>campanulids</taxon>
        <taxon>Asterales</taxon>
        <taxon>Asteraceae</taxon>
        <taxon>Asteroideae</taxon>
        <taxon>Heliantheae alliance</taxon>
        <taxon>Heliantheae</taxon>
        <taxon>Helianthus</taxon>
    </lineage>
</organism>
<dbReference type="EMBL" id="MNCJ02000331">
    <property type="protein sequence ID" value="KAF5759972.1"/>
    <property type="molecule type" value="Genomic_DNA"/>
</dbReference>
<dbReference type="PANTHER" id="PTHR27003:SF326">
    <property type="entry name" value="PROTEIN KINASE DOMAIN-CONTAINING PROTEIN"/>
    <property type="match status" value="1"/>
</dbReference>
<dbReference type="GO" id="GO:0004674">
    <property type="term" value="F:protein serine/threonine kinase activity"/>
    <property type="evidence" value="ECO:0007669"/>
    <property type="project" value="UniProtKB-KW"/>
</dbReference>
<evidence type="ECO:0000256" key="3">
    <source>
        <dbReference type="ARBA" id="ARBA00022679"/>
    </source>
</evidence>
<reference evidence="13" key="2">
    <citation type="submission" date="2017-02" db="EMBL/GenBank/DDBJ databases">
        <title>Sunflower complete genome.</title>
        <authorList>
            <person name="Langlade N."/>
            <person name="Munos S."/>
        </authorList>
    </citation>
    <scope>NUCLEOTIDE SEQUENCE [LARGE SCALE GENOMIC DNA]</scope>
    <source>
        <tissue evidence="13">Leaves</tissue>
    </source>
</reference>
<reference evidence="12" key="3">
    <citation type="submission" date="2020-06" db="EMBL/GenBank/DDBJ databases">
        <title>Helianthus annuus Genome sequencing and assembly Release 2.</title>
        <authorList>
            <person name="Gouzy J."/>
            <person name="Langlade N."/>
            <person name="Munos S."/>
        </authorList>
    </citation>
    <scope>NUCLEOTIDE SEQUENCE</scope>
    <source>
        <tissue evidence="12">Leaves</tissue>
    </source>
</reference>
<keyword evidence="6 9" id="KW-0067">ATP-binding</keyword>
<sequence>MSQIQEVAYLQIPLQTIKLATNDFSQQNFIGQGGFGRVYKGELPHPNSEVVAVKRLDRIHGQGQTEFIKEIVTLASYKHDNIVSIIGFCDEDGEKVLVYKYEVNGSLDNHLANPDLTWEQRLRICIDAARGLKYLHDDVGVGHRLIHRDIKSGNILLDEDWKAKISDFGLCKVGPRNEQFSFLVTLAAGTYGYIDPQYMQTGVLTKESDVYSYGIVLFEVLCGRLAMIASYSDHRTFLHHLVKRHLSDRKLHEICFANLNGHIVGIFRVTFRK</sequence>
<dbReference type="InterPro" id="IPR045272">
    <property type="entry name" value="ANXUR1/2-like"/>
</dbReference>
<dbReference type="GO" id="GO:0005524">
    <property type="term" value="F:ATP binding"/>
    <property type="evidence" value="ECO:0007669"/>
    <property type="project" value="UniProtKB-UniRule"/>
</dbReference>
<keyword evidence="5" id="KW-0418">Kinase</keyword>
<keyword evidence="2 10" id="KW-0723">Serine/threonine-protein kinase</keyword>
<keyword evidence="4 9" id="KW-0547">Nucleotide-binding</keyword>
<evidence type="ECO:0000313" key="12">
    <source>
        <dbReference type="EMBL" id="KAF5759972.1"/>
    </source>
</evidence>
<dbReference type="EC" id="2.7.11.1" evidence="1"/>
<dbReference type="FunFam" id="1.10.510.10:FF:001023">
    <property type="entry name" value="Os07g0541700 protein"/>
    <property type="match status" value="1"/>
</dbReference>
<dbReference type="InterPro" id="IPR001245">
    <property type="entry name" value="Ser-Thr/Tyr_kinase_cat_dom"/>
</dbReference>
<reference evidence="12 14" key="1">
    <citation type="journal article" date="2017" name="Nature">
        <title>The sunflower genome provides insights into oil metabolism, flowering and Asterid evolution.</title>
        <authorList>
            <person name="Badouin H."/>
            <person name="Gouzy J."/>
            <person name="Grassa C.J."/>
            <person name="Murat F."/>
            <person name="Staton S.E."/>
            <person name="Cottret L."/>
            <person name="Lelandais-Briere C."/>
            <person name="Owens G.L."/>
            <person name="Carrere S."/>
            <person name="Mayjonade B."/>
            <person name="Legrand L."/>
            <person name="Gill N."/>
            <person name="Kane N.C."/>
            <person name="Bowers J.E."/>
            <person name="Hubner S."/>
            <person name="Bellec A."/>
            <person name="Berard A."/>
            <person name="Berges H."/>
            <person name="Blanchet N."/>
            <person name="Boniface M.C."/>
            <person name="Brunel D."/>
            <person name="Catrice O."/>
            <person name="Chaidir N."/>
            <person name="Claudel C."/>
            <person name="Donnadieu C."/>
            <person name="Faraut T."/>
            <person name="Fievet G."/>
            <person name="Helmstetter N."/>
            <person name="King M."/>
            <person name="Knapp S.J."/>
            <person name="Lai Z."/>
            <person name="Le Paslier M.C."/>
            <person name="Lippi Y."/>
            <person name="Lorenzon L."/>
            <person name="Mandel J.R."/>
            <person name="Marage G."/>
            <person name="Marchand G."/>
            <person name="Marquand E."/>
            <person name="Bret-Mestries E."/>
            <person name="Morien E."/>
            <person name="Nambeesan S."/>
            <person name="Nguyen T."/>
            <person name="Pegot-Espagnet P."/>
            <person name="Pouilly N."/>
            <person name="Raftis F."/>
            <person name="Sallet E."/>
            <person name="Schiex T."/>
            <person name="Thomas J."/>
            <person name="Vandecasteele C."/>
            <person name="Vares D."/>
            <person name="Vear F."/>
            <person name="Vautrin S."/>
            <person name="Crespi M."/>
            <person name="Mangin B."/>
            <person name="Burke J.M."/>
            <person name="Salse J."/>
            <person name="Munos S."/>
            <person name="Vincourt P."/>
            <person name="Rieseberg L.H."/>
            <person name="Langlade N.B."/>
        </authorList>
    </citation>
    <scope>NUCLEOTIDE SEQUENCE [LARGE SCALE GENOMIC DNA]</scope>
    <source>
        <strain evidence="14">cv. SF193</strain>
        <tissue evidence="12">Leaves</tissue>
    </source>
</reference>
<feature type="binding site" evidence="9">
    <location>
        <position position="54"/>
    </location>
    <ligand>
        <name>ATP</name>
        <dbReference type="ChEBI" id="CHEBI:30616"/>
    </ligand>
</feature>
<keyword evidence="14" id="KW-1185">Reference proteome</keyword>
<dbReference type="Proteomes" id="UP000215914">
    <property type="component" value="Chromosome 2"/>
</dbReference>
<dbReference type="EMBL" id="CM007891">
    <property type="protein sequence ID" value="OTG33892.1"/>
    <property type="molecule type" value="Genomic_DNA"/>
</dbReference>
<name>A0A251VG37_HELAN</name>
<dbReference type="GO" id="GO:0004714">
    <property type="term" value="F:transmembrane receptor protein tyrosine kinase activity"/>
    <property type="evidence" value="ECO:0007669"/>
    <property type="project" value="InterPro"/>
</dbReference>
<keyword evidence="3 12" id="KW-0808">Transferase</keyword>
<dbReference type="GO" id="GO:0005886">
    <property type="term" value="C:plasma membrane"/>
    <property type="evidence" value="ECO:0000318"/>
    <property type="project" value="GO_Central"/>
</dbReference>
<dbReference type="OrthoDB" id="4062651at2759"/>
<dbReference type="InterPro" id="IPR017441">
    <property type="entry name" value="Protein_kinase_ATP_BS"/>
</dbReference>
<evidence type="ECO:0000256" key="10">
    <source>
        <dbReference type="RuleBase" id="RU000304"/>
    </source>
</evidence>
<dbReference type="InParanoid" id="A0A251VG37"/>
<protein>
    <recommendedName>
        <fullName evidence="1">non-specific serine/threonine protein kinase</fullName>
        <ecNumber evidence="1">2.7.11.1</ecNumber>
    </recommendedName>
</protein>
<dbReference type="SUPFAM" id="SSF56112">
    <property type="entry name" value="Protein kinase-like (PK-like)"/>
    <property type="match status" value="1"/>
</dbReference>
<evidence type="ECO:0000313" key="14">
    <source>
        <dbReference type="Proteomes" id="UP000215914"/>
    </source>
</evidence>
<evidence type="ECO:0000313" key="13">
    <source>
        <dbReference type="EMBL" id="OTG33892.1"/>
    </source>
</evidence>
<dbReference type="FunFam" id="3.30.200.20:FF:000039">
    <property type="entry name" value="receptor-like protein kinase FERONIA"/>
    <property type="match status" value="1"/>
</dbReference>
<comment type="similarity">
    <text evidence="10">Belongs to the protein kinase superfamily.</text>
</comment>
<dbReference type="InterPro" id="IPR000719">
    <property type="entry name" value="Prot_kinase_dom"/>
</dbReference>
<evidence type="ECO:0000256" key="1">
    <source>
        <dbReference type="ARBA" id="ARBA00012513"/>
    </source>
</evidence>
<comment type="catalytic activity">
    <reaction evidence="8">
        <text>L-seryl-[protein] + ATP = O-phospho-L-seryl-[protein] + ADP + H(+)</text>
        <dbReference type="Rhea" id="RHEA:17989"/>
        <dbReference type="Rhea" id="RHEA-COMP:9863"/>
        <dbReference type="Rhea" id="RHEA-COMP:11604"/>
        <dbReference type="ChEBI" id="CHEBI:15378"/>
        <dbReference type="ChEBI" id="CHEBI:29999"/>
        <dbReference type="ChEBI" id="CHEBI:30616"/>
        <dbReference type="ChEBI" id="CHEBI:83421"/>
        <dbReference type="ChEBI" id="CHEBI:456216"/>
        <dbReference type="EC" id="2.7.11.1"/>
    </reaction>
</comment>
<dbReference type="GO" id="GO:0004672">
    <property type="term" value="F:protein kinase activity"/>
    <property type="evidence" value="ECO:0000318"/>
    <property type="project" value="GO_Central"/>
</dbReference>
<dbReference type="Pfam" id="PF07714">
    <property type="entry name" value="PK_Tyr_Ser-Thr"/>
    <property type="match status" value="1"/>
</dbReference>
<feature type="domain" description="Protein kinase" evidence="11">
    <location>
        <begin position="24"/>
        <end position="273"/>
    </location>
</feature>
<accession>A0A251VG37</accession>
<proteinExistence type="inferred from homology"/>
<evidence type="ECO:0000256" key="6">
    <source>
        <dbReference type="ARBA" id="ARBA00022840"/>
    </source>
</evidence>
<dbReference type="InterPro" id="IPR008271">
    <property type="entry name" value="Ser/Thr_kinase_AS"/>
</dbReference>
<evidence type="ECO:0000256" key="4">
    <source>
        <dbReference type="ARBA" id="ARBA00022741"/>
    </source>
</evidence>
<evidence type="ECO:0000256" key="8">
    <source>
        <dbReference type="ARBA" id="ARBA00048679"/>
    </source>
</evidence>
<dbReference type="SMART" id="SM00220">
    <property type="entry name" value="S_TKc"/>
    <property type="match status" value="1"/>
</dbReference>
<evidence type="ECO:0000256" key="5">
    <source>
        <dbReference type="ARBA" id="ARBA00022777"/>
    </source>
</evidence>
<dbReference type="PROSITE" id="PS50011">
    <property type="entry name" value="PROTEIN_KINASE_DOM"/>
    <property type="match status" value="1"/>
</dbReference>
<dbReference type="AlphaFoldDB" id="A0A251VG37"/>
<gene>
    <name evidence="13" type="ORF">HannXRQ_Chr02g0039641</name>
    <name evidence="12" type="ORF">HanXRQr2_Chr16g0747871</name>
</gene>
<evidence type="ECO:0000259" key="11">
    <source>
        <dbReference type="PROSITE" id="PS50011"/>
    </source>
</evidence>
<dbReference type="Gene3D" id="1.10.510.10">
    <property type="entry name" value="Transferase(Phosphotransferase) domain 1"/>
    <property type="match status" value="1"/>
</dbReference>
<dbReference type="PROSITE" id="PS00107">
    <property type="entry name" value="PROTEIN_KINASE_ATP"/>
    <property type="match status" value="1"/>
</dbReference>
<evidence type="ECO:0000256" key="2">
    <source>
        <dbReference type="ARBA" id="ARBA00022527"/>
    </source>
</evidence>
<dbReference type="Gramene" id="mRNA:HanXRQr2_Chr16g0747871">
    <property type="protein sequence ID" value="CDS:HanXRQr2_Chr16g0747871.1"/>
    <property type="gene ID" value="HanXRQr2_Chr16g0747871"/>
</dbReference>
<dbReference type="InterPro" id="IPR011009">
    <property type="entry name" value="Kinase-like_dom_sf"/>
</dbReference>
<dbReference type="Gene3D" id="3.30.200.20">
    <property type="entry name" value="Phosphorylase Kinase, domain 1"/>
    <property type="match status" value="1"/>
</dbReference>
<dbReference type="PROSITE" id="PS00108">
    <property type="entry name" value="PROTEIN_KINASE_ST"/>
    <property type="match status" value="1"/>
</dbReference>